<dbReference type="Proteomes" id="UP000222106">
    <property type="component" value="Unassembled WGS sequence"/>
</dbReference>
<evidence type="ECO:0000313" key="3">
    <source>
        <dbReference type="Proteomes" id="UP000222106"/>
    </source>
</evidence>
<proteinExistence type="predicted"/>
<gene>
    <name evidence="2" type="ORF">ATJ97_3166</name>
</gene>
<dbReference type="InterPro" id="IPR019606">
    <property type="entry name" value="GerMN"/>
</dbReference>
<name>A0A2A9ENU4_9MICO</name>
<evidence type="ECO:0000259" key="1">
    <source>
        <dbReference type="SMART" id="SM00909"/>
    </source>
</evidence>
<dbReference type="InterPro" id="IPR059026">
    <property type="entry name" value="LpqB_N"/>
</dbReference>
<dbReference type="EMBL" id="PDJI01000004">
    <property type="protein sequence ID" value="PFG40634.1"/>
    <property type="molecule type" value="Genomic_DNA"/>
</dbReference>
<dbReference type="Pfam" id="PF10646">
    <property type="entry name" value="Germane"/>
    <property type="match status" value="1"/>
</dbReference>
<dbReference type="Pfam" id="PF25976">
    <property type="entry name" value="LpqB_N"/>
    <property type="match status" value="1"/>
</dbReference>
<dbReference type="Pfam" id="PF10647">
    <property type="entry name" value="Gmad1"/>
    <property type="match status" value="1"/>
</dbReference>
<organism evidence="2 3">
    <name type="scientific">Georgenia soli</name>
    <dbReference type="NCBI Taxonomy" id="638953"/>
    <lineage>
        <taxon>Bacteria</taxon>
        <taxon>Bacillati</taxon>
        <taxon>Actinomycetota</taxon>
        <taxon>Actinomycetes</taxon>
        <taxon>Micrococcales</taxon>
        <taxon>Bogoriellaceae</taxon>
        <taxon>Georgenia</taxon>
    </lineage>
</organism>
<accession>A0A2A9ENU4</accession>
<dbReference type="RefSeq" id="WP_098484514.1">
    <property type="nucleotide sequence ID" value="NZ_PDJI01000004.1"/>
</dbReference>
<keyword evidence="3" id="KW-1185">Reference proteome</keyword>
<feature type="domain" description="GerMN" evidence="1">
    <location>
        <begin position="210"/>
        <end position="300"/>
    </location>
</feature>
<protein>
    <submittedName>
        <fullName evidence="2">Sporulation and spore germination protein</fullName>
    </submittedName>
</protein>
<dbReference type="AlphaFoldDB" id="A0A2A9ENU4"/>
<dbReference type="OrthoDB" id="3226781at2"/>
<reference evidence="2 3" key="1">
    <citation type="submission" date="2017-10" db="EMBL/GenBank/DDBJ databases">
        <title>Sequencing the genomes of 1000 actinobacteria strains.</title>
        <authorList>
            <person name="Klenk H.-P."/>
        </authorList>
    </citation>
    <scope>NUCLEOTIDE SEQUENCE [LARGE SCALE GENOMIC DNA]</scope>
    <source>
        <strain evidence="2 3">DSM 21838</strain>
    </source>
</reference>
<comment type="caution">
    <text evidence="2">The sequence shown here is derived from an EMBL/GenBank/DDBJ whole genome shotgun (WGS) entry which is preliminary data.</text>
</comment>
<dbReference type="InterPro" id="IPR018910">
    <property type="entry name" value="LpqB_C"/>
</dbReference>
<dbReference type="PROSITE" id="PS51257">
    <property type="entry name" value="PROKAR_LIPOPROTEIN"/>
    <property type="match status" value="1"/>
</dbReference>
<sequence>MSAVARRLGRRLGRGLLTLVVLALALAGCAALPRSGPVTASDPDVPVPRGIGFFASGPQPGASPEEIVDGFLTASWAGYSDEFLVAREFLAGPAVETWQPLEQVRIYSDAPAPQFSRADDGGVRLSVTAEASLDSAGRYTEAAPGTTIDADFTLARNGDGEWRIIELDDGVLLPAANFQSVYTRGALYFLTPDRSALVPEVRWFPQQNLATSLVRALLDGPSSWLAPGVVSMVPVGTRMRVESVQVAEGTAQVDLSADSLAAKADERPLLYAQLDRTLDQVPEVQDVEITAAGAPFELEEPVPDLSAYPYIATPLTVVSEGRLADVVGGEVVPRPGGQLAGLTLHDPALGYEPTAPTTVALDGPDRLVTVPADGQPFVLTEGTNLVPPSMDRQGWAWTTPARSNGVLRAVRANGDTADVEAPWLQNGTVRALRVSREGARIVVIWESGGVPVIDVAAVVRNPDGTPRALAEPVRFGNRLTDAVDVAWVEESTVAVLGTTAAEPVPAVHLLPLGGPANRLPVVEGAVSLTAGRGDRSLVVATEDGRLHERNGLGWRVRLSDVSDPALPG</sequence>
<dbReference type="SMART" id="SM00909">
    <property type="entry name" value="Germane"/>
    <property type="match status" value="1"/>
</dbReference>
<evidence type="ECO:0000313" key="2">
    <source>
        <dbReference type="EMBL" id="PFG40634.1"/>
    </source>
</evidence>